<evidence type="ECO:0000313" key="2">
    <source>
        <dbReference type="Proteomes" id="UP001596547"/>
    </source>
</evidence>
<dbReference type="InterPro" id="IPR036388">
    <property type="entry name" value="WH-like_DNA-bd_sf"/>
</dbReference>
<comment type="caution">
    <text evidence="1">The sequence shown here is derived from an EMBL/GenBank/DDBJ whole genome shotgun (WGS) entry which is preliminary data.</text>
</comment>
<dbReference type="RefSeq" id="WP_276305856.1">
    <property type="nucleotide sequence ID" value="NZ_CP119993.1"/>
</dbReference>
<proteinExistence type="predicted"/>
<dbReference type="EMBL" id="JBHTBF010000003">
    <property type="protein sequence ID" value="MFC7318352.1"/>
    <property type="molecule type" value="Genomic_DNA"/>
</dbReference>
<name>A0ABD6ADM3_9EURY</name>
<gene>
    <name evidence="1" type="ORF">ACFQPE_16350</name>
</gene>
<keyword evidence="2" id="KW-1185">Reference proteome</keyword>
<evidence type="ECO:0000313" key="1">
    <source>
        <dbReference type="EMBL" id="MFC7318352.1"/>
    </source>
</evidence>
<dbReference type="InterPro" id="IPR036390">
    <property type="entry name" value="WH_DNA-bd_sf"/>
</dbReference>
<reference evidence="1 2" key="1">
    <citation type="journal article" date="2019" name="Int. J. Syst. Evol. Microbiol.">
        <title>The Global Catalogue of Microorganisms (GCM) 10K type strain sequencing project: providing services to taxonomists for standard genome sequencing and annotation.</title>
        <authorList>
            <consortium name="The Broad Institute Genomics Platform"/>
            <consortium name="The Broad Institute Genome Sequencing Center for Infectious Disease"/>
            <person name="Wu L."/>
            <person name="Ma J."/>
        </authorList>
    </citation>
    <scope>NUCLEOTIDE SEQUENCE [LARGE SCALE GENOMIC DNA]</scope>
    <source>
        <strain evidence="1 2">PSR21</strain>
    </source>
</reference>
<accession>A0ABD6ADM3</accession>
<dbReference type="GeneID" id="79317471"/>
<dbReference type="Proteomes" id="UP001596547">
    <property type="component" value="Unassembled WGS sequence"/>
</dbReference>
<protein>
    <submittedName>
        <fullName evidence="1">MarR family transcriptional regulator</fullName>
    </submittedName>
</protein>
<dbReference type="AlphaFoldDB" id="A0ABD6ADM3"/>
<organism evidence="1 2">
    <name type="scientific">Halomarina halobia</name>
    <dbReference type="NCBI Taxonomy" id="3033386"/>
    <lineage>
        <taxon>Archaea</taxon>
        <taxon>Methanobacteriati</taxon>
        <taxon>Methanobacteriota</taxon>
        <taxon>Stenosarchaea group</taxon>
        <taxon>Halobacteria</taxon>
        <taxon>Halobacteriales</taxon>
        <taxon>Natronomonadaceae</taxon>
        <taxon>Halomarina</taxon>
    </lineage>
</organism>
<sequence length="84" mass="9003">MYRERRSRAVDTTETAVLETLGSSGPLRAIDVAAEIDAHPVRVDRICARLRSEGYVSAIGGGVYALTAAGERALEAARTDEEPD</sequence>
<dbReference type="SUPFAM" id="SSF46785">
    <property type="entry name" value="Winged helix' DNA-binding domain"/>
    <property type="match status" value="1"/>
</dbReference>
<dbReference type="Gene3D" id="1.10.10.10">
    <property type="entry name" value="Winged helix-like DNA-binding domain superfamily/Winged helix DNA-binding domain"/>
    <property type="match status" value="1"/>
</dbReference>